<reference evidence="4 5" key="1">
    <citation type="journal article" date="2014" name="Genome Biol. Evol.">
        <title>The secreted proteins of Achlya hypogyna and Thraustotheca clavata identify the ancestral oomycete secretome and reveal gene acquisitions by horizontal gene transfer.</title>
        <authorList>
            <person name="Misner I."/>
            <person name="Blouin N."/>
            <person name="Leonard G."/>
            <person name="Richards T.A."/>
            <person name="Lane C.E."/>
        </authorList>
    </citation>
    <scope>NUCLEOTIDE SEQUENCE [LARGE SCALE GENOMIC DNA]</scope>
    <source>
        <strain evidence="4 5">ATCC 48635</strain>
    </source>
</reference>
<keyword evidence="1" id="KW-0677">Repeat</keyword>
<proteinExistence type="predicted"/>
<dbReference type="STRING" id="1202772.A0A1V9ZUG6"/>
<feature type="region of interest" description="Disordered" evidence="3">
    <location>
        <begin position="1"/>
        <end position="24"/>
    </location>
</feature>
<dbReference type="EMBL" id="JNBR01000004">
    <property type="protein sequence ID" value="OQS01645.1"/>
    <property type="molecule type" value="Genomic_DNA"/>
</dbReference>
<comment type="caution">
    <text evidence="4">The sequence shown here is derived from an EMBL/GenBank/DDBJ whole genome shotgun (WGS) entry which is preliminary data.</text>
</comment>
<name>A0A1V9ZUG6_ACHHY</name>
<dbReference type="PANTHER" id="PTHR47936:SF1">
    <property type="entry name" value="PENTATRICOPEPTIDE REPEAT-CONTAINING PROTEIN GUN1, CHLOROPLASTIC"/>
    <property type="match status" value="1"/>
</dbReference>
<gene>
    <name evidence="4" type="ORF">ACHHYP_00519</name>
</gene>
<evidence type="ECO:0008006" key="6">
    <source>
        <dbReference type="Google" id="ProtNLM"/>
    </source>
</evidence>
<dbReference type="InterPro" id="IPR002885">
    <property type="entry name" value="PPR_rpt"/>
</dbReference>
<dbReference type="Proteomes" id="UP000243579">
    <property type="component" value="Unassembled WGS sequence"/>
</dbReference>
<evidence type="ECO:0000256" key="2">
    <source>
        <dbReference type="PROSITE-ProRule" id="PRU00708"/>
    </source>
</evidence>
<dbReference type="GO" id="GO:0009507">
    <property type="term" value="C:chloroplast"/>
    <property type="evidence" value="ECO:0007669"/>
    <property type="project" value="TreeGrafter"/>
</dbReference>
<dbReference type="PANTHER" id="PTHR47936">
    <property type="entry name" value="PPR_LONG DOMAIN-CONTAINING PROTEIN"/>
    <property type="match status" value="1"/>
</dbReference>
<keyword evidence="5" id="KW-1185">Reference proteome</keyword>
<evidence type="ECO:0000313" key="5">
    <source>
        <dbReference type="Proteomes" id="UP000243579"/>
    </source>
</evidence>
<evidence type="ECO:0000256" key="3">
    <source>
        <dbReference type="SAM" id="MobiDB-lite"/>
    </source>
</evidence>
<dbReference type="AlphaFoldDB" id="A0A1V9ZUG6"/>
<dbReference type="Gene3D" id="1.25.40.10">
    <property type="entry name" value="Tetratricopeptide repeat domain"/>
    <property type="match status" value="2"/>
</dbReference>
<protein>
    <recommendedName>
        <fullName evidence="6">Pentacotripeptide-repeat region of PRORP domain-containing protein</fullName>
    </recommendedName>
</protein>
<dbReference type="InterPro" id="IPR011990">
    <property type="entry name" value="TPR-like_helical_dom_sf"/>
</dbReference>
<dbReference type="GO" id="GO:0031930">
    <property type="term" value="P:mitochondria-nucleus signaling pathway"/>
    <property type="evidence" value="ECO:0007669"/>
    <property type="project" value="TreeGrafter"/>
</dbReference>
<dbReference type="OrthoDB" id="185373at2759"/>
<sequence length="915" mass="100645">MTRAFASGGPSKNSRPADQYVNPSGTAYSHDALKAFLQLETPSNDEVHVAREQIEKAAAQLRPDMLGPEATVLSLAASKIADPVLVLELYRAMRKAGVQPPPLVLEVSAKFAATTTDDPDAWKTALDIVDEMHDAVHLMPPSADIFELAISTCAQAGKWIVGLRLLEEMGRYGLVPSPDAFVVVGRSCLVAGEHTAMTKLLAAARALDDGDYDVEDVLRRLLDAAIDTHDPQTAHQLLLALHDYTQPNINIRAVQSFWRSLVAPPAFKEPPAALDLSPARRMAYVAAFAAGQQWIPLHQWLPVLGFDDYVRAPHPHATHQQYMKLAFAIVAFLRAAGEPIGPVLHDALLQGCGRHGLLADARQLLAAHPAPTMSSFYFGLTACQADAEAAESLFADYSRLAPLPVGSHPAHGHAHVDVCNALLVNLVKAGRHRDVVRFATSLPTETLHNARTMGSVMAAARALGDWPTVVDIFKQARVQGVECSPFMFADALVAYASDGQGATSLRLYQHIAHEDPSMSLHPVVVNAFFLCCLRSPTDALPAAMEAFRRMERDTDAGKTRLLYTGALDLLELIGRADSAAHSPEEKLACLHDVWEAVVRNPDVYTASDKQVPPHLLNRALFVAVNAHAVDVAEALVIDAEDMGATPNAVTCQLMMRLYSDATDLRPAELAKNPPEHPGRFEYWWDQFQELGEAPTTATIEPLLLSILRGMPLRPPVAVTDVVGLIEAYGVPMRARTVEILFRIYELDGEKNWPAAQDLMNTMHDVLLKHTVRSMEPFARCALASLPMRADRLNKLLSFIDAQDDEEYKFTLWHGLALGVDDVDTMLEVWQAYLDRTGETMPAGHGIRASLAEDSAEGLRRIWQWLHQHGGTTSVSLHVNDMNNVRKRLEDWGEDIQDPFWNELLAHVREHDNQKE</sequence>
<dbReference type="PROSITE" id="PS51375">
    <property type="entry name" value="PPR"/>
    <property type="match status" value="1"/>
</dbReference>
<accession>A0A1V9ZUG6</accession>
<evidence type="ECO:0000256" key="1">
    <source>
        <dbReference type="ARBA" id="ARBA00022737"/>
    </source>
</evidence>
<feature type="repeat" description="PPR" evidence="2">
    <location>
        <begin position="142"/>
        <end position="176"/>
    </location>
</feature>
<organism evidence="4 5">
    <name type="scientific">Achlya hypogyna</name>
    <name type="common">Oomycete</name>
    <name type="synonym">Protoachlya hypogyna</name>
    <dbReference type="NCBI Taxonomy" id="1202772"/>
    <lineage>
        <taxon>Eukaryota</taxon>
        <taxon>Sar</taxon>
        <taxon>Stramenopiles</taxon>
        <taxon>Oomycota</taxon>
        <taxon>Saprolegniomycetes</taxon>
        <taxon>Saprolegniales</taxon>
        <taxon>Achlyaceae</taxon>
        <taxon>Achlya</taxon>
    </lineage>
</organism>
<evidence type="ECO:0000313" key="4">
    <source>
        <dbReference type="EMBL" id="OQS01645.1"/>
    </source>
</evidence>
<feature type="compositionally biased region" description="Polar residues" evidence="3">
    <location>
        <begin position="10"/>
        <end position="24"/>
    </location>
</feature>